<gene>
    <name evidence="2" type="ORF">SAMN05192566_1359</name>
</gene>
<dbReference type="InterPro" id="IPR013094">
    <property type="entry name" value="AB_hydrolase_3"/>
</dbReference>
<keyword evidence="3" id="KW-1185">Reference proteome</keyword>
<evidence type="ECO:0000313" key="2">
    <source>
        <dbReference type="EMBL" id="SDK43248.1"/>
    </source>
</evidence>
<dbReference type="GO" id="GO:0004806">
    <property type="term" value="F:triacylglycerol lipase activity"/>
    <property type="evidence" value="ECO:0007669"/>
    <property type="project" value="TreeGrafter"/>
</dbReference>
<evidence type="ECO:0000259" key="1">
    <source>
        <dbReference type="Pfam" id="PF07859"/>
    </source>
</evidence>
<proteinExistence type="predicted"/>
<dbReference type="SUPFAM" id="SSF53474">
    <property type="entry name" value="alpha/beta-Hydrolases"/>
    <property type="match status" value="1"/>
</dbReference>
<dbReference type="AlphaFoldDB" id="A0A1G9BUV2"/>
<sequence length="355" mass="38279">MATTHHSDSLLNQTAGTLPAIEDPATVEAATKILGGEPPYADPDMQLVLDALTALGGKPIESLSPEEARRQPTPADAVKKVLQAQGLAPATAHVSCRMISIPGGPIGSMPAHVYTPAGEGPFPVTLYFHGGGFVIADTKTYEASIIALAQGAQTVVVSLDYHQAPEHRFPTQPNEAFVAYQWLLKHAHELKGDRKRIAVAGESAGGNLAAVVSLMSRDKDMTLPVHQLLIYPVVDNNVFNASYLENAHAKPLNAAMMHWFFKHYSEPMDTYSAYALPNKAASLKELPPATVITADIDPLHEEGKDFAERLESDGVPVAYRHYRGVTHEFFGMADVVAKAREAQVFAIGELRQAFA</sequence>
<dbReference type="PANTHER" id="PTHR23025">
    <property type="entry name" value="TRIACYLGLYCEROL LIPASE"/>
    <property type="match status" value="1"/>
</dbReference>
<feature type="domain" description="Alpha/beta hydrolase fold-3" evidence="1">
    <location>
        <begin position="126"/>
        <end position="330"/>
    </location>
</feature>
<dbReference type="STRING" id="492660.SAMN05192566_1359"/>
<dbReference type="RefSeq" id="WP_245652680.1">
    <property type="nucleotide sequence ID" value="NZ_FNFX01000002.1"/>
</dbReference>
<name>A0A1G9BUV2_9PROT</name>
<dbReference type="EMBL" id="FNFX01000002">
    <property type="protein sequence ID" value="SDK43248.1"/>
    <property type="molecule type" value="Genomic_DNA"/>
</dbReference>
<dbReference type="Gene3D" id="3.40.50.1820">
    <property type="entry name" value="alpha/beta hydrolase"/>
    <property type="match status" value="1"/>
</dbReference>
<dbReference type="PANTHER" id="PTHR23025:SF4">
    <property type="entry name" value="ALPHA_BETA HYDROLASE FOLD-3 DOMAIN-CONTAINING PROTEIN"/>
    <property type="match status" value="1"/>
</dbReference>
<dbReference type="GO" id="GO:0019433">
    <property type="term" value="P:triglyceride catabolic process"/>
    <property type="evidence" value="ECO:0007669"/>
    <property type="project" value="TreeGrafter"/>
</dbReference>
<organism evidence="2 3">
    <name type="scientific">Methylophilus rhizosphaerae</name>
    <dbReference type="NCBI Taxonomy" id="492660"/>
    <lineage>
        <taxon>Bacteria</taxon>
        <taxon>Pseudomonadati</taxon>
        <taxon>Pseudomonadota</taxon>
        <taxon>Betaproteobacteria</taxon>
        <taxon>Nitrosomonadales</taxon>
        <taxon>Methylophilaceae</taxon>
        <taxon>Methylophilus</taxon>
    </lineage>
</organism>
<dbReference type="GO" id="GO:0004771">
    <property type="term" value="F:sterol ester esterase activity"/>
    <property type="evidence" value="ECO:0007669"/>
    <property type="project" value="TreeGrafter"/>
</dbReference>
<accession>A0A1G9BUV2</accession>
<reference evidence="3" key="1">
    <citation type="submission" date="2016-10" db="EMBL/GenBank/DDBJ databases">
        <authorList>
            <person name="Varghese N."/>
            <person name="Submissions S."/>
        </authorList>
    </citation>
    <scope>NUCLEOTIDE SEQUENCE [LARGE SCALE GENOMIC DNA]</scope>
    <source>
        <strain evidence="3">CBMB127</strain>
    </source>
</reference>
<dbReference type="GO" id="GO:0005829">
    <property type="term" value="C:cytosol"/>
    <property type="evidence" value="ECO:0007669"/>
    <property type="project" value="TreeGrafter"/>
</dbReference>
<protein>
    <submittedName>
        <fullName evidence="2">Acetyl esterase/lipase</fullName>
    </submittedName>
</protein>
<dbReference type="Proteomes" id="UP000198629">
    <property type="component" value="Unassembled WGS sequence"/>
</dbReference>
<dbReference type="Pfam" id="PF07859">
    <property type="entry name" value="Abhydrolase_3"/>
    <property type="match status" value="1"/>
</dbReference>
<evidence type="ECO:0000313" key="3">
    <source>
        <dbReference type="Proteomes" id="UP000198629"/>
    </source>
</evidence>
<dbReference type="InterPro" id="IPR029058">
    <property type="entry name" value="AB_hydrolase_fold"/>
</dbReference>